<dbReference type="GO" id="GO:0001522">
    <property type="term" value="P:pseudouridine synthesis"/>
    <property type="evidence" value="ECO:0007669"/>
    <property type="project" value="InterPro"/>
</dbReference>
<dbReference type="SUPFAM" id="SSF144210">
    <property type="entry name" value="Nop10-like SnoRNP"/>
    <property type="match status" value="1"/>
</dbReference>
<evidence type="ECO:0000256" key="1">
    <source>
        <dbReference type="ARBA" id="ARBA00002325"/>
    </source>
</evidence>
<evidence type="ECO:0000313" key="8">
    <source>
        <dbReference type="EMBL" id="HIP84169.1"/>
    </source>
</evidence>
<keyword evidence="5 7" id="KW-0698">rRNA processing</keyword>
<evidence type="ECO:0000256" key="5">
    <source>
        <dbReference type="ARBA" id="ARBA00022552"/>
    </source>
</evidence>
<comment type="function">
    <text evidence="1 7">Involved in ribosome biogenesis; more specifically in 18S rRNA pseudouridylation and in cleavage of pre-rRNA.</text>
</comment>
<dbReference type="InterPro" id="IPR023532">
    <property type="entry name" value="Nop10_arc-typ"/>
</dbReference>
<organism evidence="8 10">
    <name type="scientific">Methanothermococcus okinawensis</name>
    <dbReference type="NCBI Taxonomy" id="155863"/>
    <lineage>
        <taxon>Archaea</taxon>
        <taxon>Methanobacteriati</taxon>
        <taxon>Methanobacteriota</taxon>
        <taxon>Methanomada group</taxon>
        <taxon>Methanococci</taxon>
        <taxon>Methanococcales</taxon>
        <taxon>Methanococcaceae</taxon>
        <taxon>Methanothermococcus</taxon>
    </lineage>
</organism>
<evidence type="ECO:0000256" key="3">
    <source>
        <dbReference type="ARBA" id="ARBA00018821"/>
    </source>
</evidence>
<evidence type="ECO:0000256" key="7">
    <source>
        <dbReference type="HAMAP-Rule" id="MF_00803"/>
    </source>
</evidence>
<accession>A0A833DZN3</accession>
<comment type="caution">
    <text evidence="8">The sequence shown here is derived from an EMBL/GenBank/DDBJ whole genome shotgun (WGS) entry which is preliminary data.</text>
</comment>
<keyword evidence="6 7" id="KW-0687">Ribonucleoprotein</keyword>
<evidence type="ECO:0000256" key="2">
    <source>
        <dbReference type="ARBA" id="ARBA00009462"/>
    </source>
</evidence>
<sequence length="56" mass="6781">MRIKKCPKCKRYTLKDICSICGEKTVTVKPPKFSLEDRYGKYRRMLKRKLKHGEKY</sequence>
<evidence type="ECO:0000256" key="4">
    <source>
        <dbReference type="ARBA" id="ARBA00022517"/>
    </source>
</evidence>
<dbReference type="Proteomes" id="UP000643554">
    <property type="component" value="Unassembled WGS sequence"/>
</dbReference>
<dbReference type="EMBL" id="DQUI01000027">
    <property type="protein sequence ID" value="HIP84169.1"/>
    <property type="molecule type" value="Genomic_DNA"/>
</dbReference>
<dbReference type="GO" id="GO:0006364">
    <property type="term" value="P:rRNA processing"/>
    <property type="evidence" value="ECO:0007669"/>
    <property type="project" value="UniProtKB-UniRule"/>
</dbReference>
<dbReference type="Gene3D" id="2.20.28.40">
    <property type="entry name" value="H/ACA ribonucleoprotein complex, subunit Nop10"/>
    <property type="match status" value="1"/>
</dbReference>
<evidence type="ECO:0000313" key="9">
    <source>
        <dbReference type="EMBL" id="HIP91808.1"/>
    </source>
</evidence>
<dbReference type="InterPro" id="IPR007264">
    <property type="entry name" value="H/ACA_rnp_Nop10"/>
</dbReference>
<evidence type="ECO:0000313" key="10">
    <source>
        <dbReference type="Proteomes" id="UP000643554"/>
    </source>
</evidence>
<reference evidence="8" key="1">
    <citation type="journal article" date="2020" name="ISME J.">
        <title>Gammaproteobacteria mediating utilization of methyl-, sulfur- and petroleum organic compounds in deep ocean hydrothermal plumes.</title>
        <authorList>
            <person name="Zhou Z."/>
            <person name="Liu Y."/>
            <person name="Pan J."/>
            <person name="Cron B.R."/>
            <person name="Toner B.M."/>
            <person name="Anantharaman K."/>
            <person name="Breier J.A."/>
            <person name="Dick G.J."/>
            <person name="Li M."/>
        </authorList>
    </citation>
    <scope>NUCLEOTIDE SEQUENCE</scope>
    <source>
        <strain evidence="8">SZUA-1453</strain>
        <strain evidence="9">SZUA-1471</strain>
    </source>
</reference>
<dbReference type="NCBIfam" id="NF009623">
    <property type="entry name" value="PRK13130.1"/>
    <property type="match status" value="1"/>
</dbReference>
<name>A0A833DZN3_9EURY</name>
<dbReference type="EMBL" id="DQUO01000068">
    <property type="protein sequence ID" value="HIP91808.1"/>
    <property type="molecule type" value="Genomic_DNA"/>
</dbReference>
<keyword evidence="4 7" id="KW-0690">Ribosome biogenesis</keyword>
<dbReference type="GO" id="GO:0030515">
    <property type="term" value="F:snoRNA binding"/>
    <property type="evidence" value="ECO:0007669"/>
    <property type="project" value="InterPro"/>
</dbReference>
<dbReference type="AlphaFoldDB" id="A0A833DZN3"/>
<gene>
    <name evidence="7" type="primary">nop10</name>
    <name evidence="8" type="ORF">EYH15_01585</name>
    <name evidence="9" type="ORF">EYH21_05890</name>
</gene>
<dbReference type="Proteomes" id="UP000618343">
    <property type="component" value="Unassembled WGS sequence"/>
</dbReference>
<dbReference type="InterPro" id="IPR036756">
    <property type="entry name" value="H/ACA_rnp_Nop10_sf"/>
</dbReference>
<proteinExistence type="inferred from homology"/>
<dbReference type="GO" id="GO:1990904">
    <property type="term" value="C:ribonucleoprotein complex"/>
    <property type="evidence" value="ECO:0007669"/>
    <property type="project" value="UniProtKB-KW"/>
</dbReference>
<comment type="similarity">
    <text evidence="2 7">Belongs to the NOP10 family.</text>
</comment>
<dbReference type="HAMAP" id="MF_00803">
    <property type="entry name" value="Nop10"/>
    <property type="match status" value="1"/>
</dbReference>
<dbReference type="Pfam" id="PF04135">
    <property type="entry name" value="Nop10p"/>
    <property type="match status" value="1"/>
</dbReference>
<evidence type="ECO:0000256" key="6">
    <source>
        <dbReference type="ARBA" id="ARBA00023274"/>
    </source>
</evidence>
<protein>
    <recommendedName>
        <fullName evidence="3 7">Ribosome biogenesis protein Nop10</fullName>
    </recommendedName>
</protein>